<evidence type="ECO:0000256" key="1">
    <source>
        <dbReference type="ARBA" id="ARBA00022670"/>
    </source>
</evidence>
<accession>A0A4Y3QTF0</accession>
<proteinExistence type="predicted"/>
<feature type="active site" description="Nucleophile" evidence="4">
    <location>
        <position position="242"/>
    </location>
</feature>
<dbReference type="FunFam" id="3.60.20.30:FF:000001">
    <property type="entry name" value="Isoaspartyl peptidase/L-asparaginase"/>
    <property type="match status" value="1"/>
</dbReference>
<dbReference type="Gene3D" id="3.60.20.30">
    <property type="entry name" value="(Glycosyl)asparaginase"/>
    <property type="match status" value="1"/>
</dbReference>
<evidence type="ECO:0000313" key="8">
    <source>
        <dbReference type="EMBL" id="GEB47678.1"/>
    </source>
</evidence>
<feature type="binding site" evidence="5">
    <location>
        <begin position="270"/>
        <end position="273"/>
    </location>
    <ligand>
        <name>substrate</name>
    </ligand>
</feature>
<dbReference type="RefSeq" id="WP_030890588.1">
    <property type="nucleotide sequence ID" value="NZ_BJMM01000002.1"/>
</dbReference>
<dbReference type="InterPro" id="IPR000246">
    <property type="entry name" value="Peptidase_T2"/>
</dbReference>
<feature type="region of interest" description="Disordered" evidence="7">
    <location>
        <begin position="39"/>
        <end position="62"/>
    </location>
</feature>
<evidence type="ECO:0000256" key="4">
    <source>
        <dbReference type="PIRSR" id="PIRSR600246-1"/>
    </source>
</evidence>
<dbReference type="CDD" id="cd04701">
    <property type="entry name" value="Asparaginase_2"/>
    <property type="match status" value="1"/>
</dbReference>
<gene>
    <name evidence="8" type="ORF">SCA03_02290</name>
</gene>
<dbReference type="PANTHER" id="PTHR10188:SF6">
    <property type="entry name" value="N(4)-(BETA-N-ACETYLGLUCOSAMINYL)-L-ASPARAGINASE"/>
    <property type="match status" value="1"/>
</dbReference>
<organism evidence="8 9">
    <name type="scientific">Streptomyces cacaoi</name>
    <dbReference type="NCBI Taxonomy" id="1898"/>
    <lineage>
        <taxon>Bacteria</taxon>
        <taxon>Bacillati</taxon>
        <taxon>Actinomycetota</taxon>
        <taxon>Actinomycetes</taxon>
        <taxon>Kitasatosporales</taxon>
        <taxon>Streptomycetaceae</taxon>
        <taxon>Streptomyces</taxon>
    </lineage>
</organism>
<dbReference type="InterPro" id="IPR029055">
    <property type="entry name" value="Ntn_hydrolases_N"/>
</dbReference>
<dbReference type="GO" id="GO:0016811">
    <property type="term" value="F:hydrolase activity, acting on carbon-nitrogen (but not peptide) bonds, in linear amides"/>
    <property type="evidence" value="ECO:0007669"/>
    <property type="project" value="UniProtKB-ARBA"/>
</dbReference>
<dbReference type="EMBL" id="BJMM01000002">
    <property type="protein sequence ID" value="GEB47678.1"/>
    <property type="molecule type" value="Genomic_DNA"/>
</dbReference>
<evidence type="ECO:0000256" key="6">
    <source>
        <dbReference type="PIRSR" id="PIRSR600246-3"/>
    </source>
</evidence>
<dbReference type="Pfam" id="PF01112">
    <property type="entry name" value="Asparaginase_2"/>
    <property type="match status" value="1"/>
</dbReference>
<dbReference type="GO" id="GO:0006508">
    <property type="term" value="P:proteolysis"/>
    <property type="evidence" value="ECO:0007669"/>
    <property type="project" value="UniProtKB-KW"/>
</dbReference>
<evidence type="ECO:0000256" key="2">
    <source>
        <dbReference type="ARBA" id="ARBA00022801"/>
    </source>
</evidence>
<keyword evidence="1" id="KW-0645">Protease</keyword>
<dbReference type="PANTHER" id="PTHR10188">
    <property type="entry name" value="L-ASPARAGINASE"/>
    <property type="match status" value="1"/>
</dbReference>
<dbReference type="Proteomes" id="UP000319210">
    <property type="component" value="Unassembled WGS sequence"/>
</dbReference>
<keyword evidence="2" id="KW-0378">Hydrolase</keyword>
<keyword evidence="9" id="KW-1185">Reference proteome</keyword>
<evidence type="ECO:0000256" key="5">
    <source>
        <dbReference type="PIRSR" id="PIRSR600246-2"/>
    </source>
</evidence>
<dbReference type="GO" id="GO:0008233">
    <property type="term" value="F:peptidase activity"/>
    <property type="evidence" value="ECO:0007669"/>
    <property type="project" value="UniProtKB-KW"/>
</dbReference>
<dbReference type="SUPFAM" id="SSF56235">
    <property type="entry name" value="N-terminal nucleophile aminohydrolases (Ntn hydrolases)"/>
    <property type="match status" value="1"/>
</dbReference>
<evidence type="ECO:0000313" key="9">
    <source>
        <dbReference type="Proteomes" id="UP000319210"/>
    </source>
</evidence>
<protein>
    <submittedName>
        <fullName evidence="8">Isoaspartyl peptidase</fullName>
    </submittedName>
</protein>
<feature type="site" description="Cleavage; by autolysis" evidence="6">
    <location>
        <begin position="241"/>
        <end position="242"/>
    </location>
</feature>
<sequence>MAQLPRSKRALRTGRRLVPALAGVATLAAVLVVVPGDDGAARSRPHTAPAAADGPAGRGRPDAHDVVLAVHGGAGSALSRDDTPPEKEKAYRAGLTRALRAGQRVLDAGGSSTKAVEKAVNELENDPLFNAGKGAVFTADAGHELDASLMRGSDMASGAVAGVKHVRNPITAARLVMDRTKHVLLAGQGADDFAAAQGLKPVTQDYFWTQKRWDELMKAKGKAGGKGKAKGADSDGQVTKGTVGAVALDGHKDLAAATSTGGLTNKMAGRVGDSPLLGAGTYAKNRTMAASATGQGEVFIRGAATATISDLMEFDGRDVASAAYEVLVKRLPKLGGDGGVIALDRSGTFDAPHSSEGMLHGYLTRDGKLVTKIFKEESPPNR</sequence>
<reference evidence="8 9" key="1">
    <citation type="submission" date="2019-06" db="EMBL/GenBank/DDBJ databases">
        <title>Whole genome shotgun sequence of Streptomyces cacaoi subsp. cacaoi NBRC 12748.</title>
        <authorList>
            <person name="Hosoyama A."/>
            <person name="Uohara A."/>
            <person name="Ohji S."/>
            <person name="Ichikawa N."/>
        </authorList>
    </citation>
    <scope>NUCLEOTIDE SEQUENCE [LARGE SCALE GENOMIC DNA]</scope>
    <source>
        <strain evidence="8 9">NBRC 12748</strain>
    </source>
</reference>
<dbReference type="OrthoDB" id="9780217at2"/>
<keyword evidence="3" id="KW-0068">Autocatalytic cleavage</keyword>
<dbReference type="AlphaFoldDB" id="A0A4Y3QTF0"/>
<feature type="binding site" evidence="5">
    <location>
        <begin position="293"/>
        <end position="296"/>
    </location>
    <ligand>
        <name>substrate</name>
    </ligand>
</feature>
<evidence type="ECO:0000256" key="3">
    <source>
        <dbReference type="ARBA" id="ARBA00022813"/>
    </source>
</evidence>
<evidence type="ECO:0000256" key="7">
    <source>
        <dbReference type="SAM" id="MobiDB-lite"/>
    </source>
</evidence>
<comment type="caution">
    <text evidence="8">The sequence shown here is derived from an EMBL/GenBank/DDBJ whole genome shotgun (WGS) entry which is preliminary data.</text>
</comment>
<name>A0A4Y3QTF0_STRCI</name>